<proteinExistence type="predicted"/>
<organism evidence="3 4">
    <name type="scientific">Paenibacillus glycanilyticus</name>
    <dbReference type="NCBI Taxonomy" id="126569"/>
    <lineage>
        <taxon>Bacteria</taxon>
        <taxon>Bacillati</taxon>
        <taxon>Bacillota</taxon>
        <taxon>Bacilli</taxon>
        <taxon>Bacillales</taxon>
        <taxon>Paenibacillaceae</taxon>
        <taxon>Paenibacillus</taxon>
    </lineage>
</organism>
<evidence type="ECO:0000313" key="3">
    <source>
        <dbReference type="EMBL" id="GMK47379.1"/>
    </source>
</evidence>
<dbReference type="PANTHER" id="PTHR13817">
    <property type="entry name" value="TITIN"/>
    <property type="match status" value="1"/>
</dbReference>
<dbReference type="InterPro" id="IPR003961">
    <property type="entry name" value="FN3_dom"/>
</dbReference>
<dbReference type="InterPro" id="IPR013783">
    <property type="entry name" value="Ig-like_fold"/>
</dbReference>
<feature type="domain" description="Fibronectin type-III" evidence="2">
    <location>
        <begin position="689"/>
        <end position="778"/>
    </location>
</feature>
<feature type="domain" description="Fibronectin type-III" evidence="2">
    <location>
        <begin position="1043"/>
        <end position="1131"/>
    </location>
</feature>
<sequence length="1289" mass="136724">MSEFSDEIQFKKRGVTILLTAFHRLARRMLTASLVLLLLFPTFRAPGLAPSAHAAIGKDPLYGKVPGLSEYSRVMIWYGTNTATQTQLDTLKTYDLVILEPTIRIINVAKNQFYFETFTPNQVNEVKRGVDGILGTADDVIVLAYMSVGELATSSVFTGFTGDMTIQNGKDVGLLPADYSGPSGPLHGPNPWNYNSSGNYINVEGGATPDGTYNSGYNSYAGISIANDYSSTGNLLSWGNNGLMPWYLDQQGTWVNDSRYMYGGYWKSGDGVADKNKTYGGGYINGGDPTWKKLITFMTDKLEHDAGYDGVFLDTVDTPDPIGGAGPTTSWGPRGNFGFTAKGMVELVEAVKAVDPTKIVAANRGYWYFNPDEGTSQFAERYRHAINIFLTESWYYNPYITSGSKFYDENAAFADNWNTNSASPTYRSRDNFGGFWKDYMNAQANQPDGFNIIICDFTIPSASTNKWMNEIVNNSHYMGYDVSGATNFTNMYQDAKNWLDASGQPSSSLAGMHPTDLQGGFNIDGQFSDWASETPIYSDPAGSNAKGITKVYAKFAGDKFLMKIDALSTINMQGEMLYFDYDKKGATGWQGVAWPITPDSRIYFENMNKVYLAPHVSGQADVFKFPSTTVGNNGWPVIAKQSGNSVELMFDADYIFPDSLAGQDIWMWFRTANFGGSSVKFTVPGSPAVPSAPTGLSASPGNAQVFLSWSPNSESNLAGYNVYRGGTKLNSTLVTSPSYTATGLTNGTSYSFQVAAVNANGVQSALSSAVSATPAAPVAPSAPAGLTAAAGNGQAILSWTANTEANLSGYNVYRNGTKISSSPITGTSYTNTGLTNGTAYSFQVSAVNNAGQESPLSSAVSVTPSGTTQATITIDGAASDWSGIPALASGTSDVQVLKASNTASQLYLLVQGNNLNVKGQLFLDTDNNPLTGYNAAGWNTSGAESGAEYMIENNIVYRNNGAGWSWTSVRTLSTAEFQRNNNVVELSIPLSTLNLANGNTIRAGYISNDSAVNRLPGSSGVLPGYTLGSGGTGGGGTTPDTTAPSVPAGLTASAGSSQVTLTWSANAESDLQGYNLYRGTTKLNTTPVTGTTYTATGLTNGTSYSFQISAVDTSNNESAKSTAVSATPQAVTTITIDGSASDWGSVPALNGSAGGTITAMKAKNDGTNLYLLIQGSGLNAKSQFYLNTDNNASSGYNPANWATSGVDTLLENQNLFAYSGTGNSWTWSLASTLSASQYVRNDTVIEVAVPLSSLGLTPGSTIRLGFITNDSTVNRLPAANGTLLSYTLS</sequence>
<dbReference type="InterPro" id="IPR050964">
    <property type="entry name" value="Striated_Muscle_Regulatory"/>
</dbReference>
<dbReference type="Gene3D" id="3.20.20.70">
    <property type="entry name" value="Aldolase class I"/>
    <property type="match status" value="1"/>
</dbReference>
<dbReference type="CDD" id="cd00063">
    <property type="entry name" value="FN3"/>
    <property type="match status" value="3"/>
</dbReference>
<dbReference type="PROSITE" id="PS50853">
    <property type="entry name" value="FN3"/>
    <property type="match status" value="3"/>
</dbReference>
<dbReference type="PANTHER" id="PTHR13817:SF73">
    <property type="entry name" value="FIBRONECTIN TYPE-III DOMAIN-CONTAINING PROTEIN"/>
    <property type="match status" value="1"/>
</dbReference>
<dbReference type="Pfam" id="PF00041">
    <property type="entry name" value="fn3"/>
    <property type="match status" value="3"/>
</dbReference>
<evidence type="ECO:0000313" key="4">
    <source>
        <dbReference type="Proteomes" id="UP001285921"/>
    </source>
</evidence>
<gene>
    <name evidence="3" type="ORF">PghCCS26_45090</name>
</gene>
<dbReference type="RefSeq" id="WP_317981353.1">
    <property type="nucleotide sequence ID" value="NZ_BTCL01000019.1"/>
</dbReference>
<keyword evidence="1" id="KW-0677">Repeat</keyword>
<dbReference type="EMBL" id="BTCL01000019">
    <property type="protein sequence ID" value="GMK47379.1"/>
    <property type="molecule type" value="Genomic_DNA"/>
</dbReference>
<dbReference type="SUPFAM" id="SSF49344">
    <property type="entry name" value="CBD9-like"/>
    <property type="match status" value="2"/>
</dbReference>
<dbReference type="InterPro" id="IPR013785">
    <property type="entry name" value="Aldolase_TIM"/>
</dbReference>
<evidence type="ECO:0000256" key="1">
    <source>
        <dbReference type="ARBA" id="ARBA00022737"/>
    </source>
</evidence>
<dbReference type="Proteomes" id="UP001285921">
    <property type="component" value="Unassembled WGS sequence"/>
</dbReference>
<name>A0ABQ6NRI2_9BACL</name>
<dbReference type="Gene3D" id="2.60.40.1190">
    <property type="match status" value="1"/>
</dbReference>
<protein>
    <recommendedName>
        <fullName evidence="2">Fibronectin type-III domain-containing protein</fullName>
    </recommendedName>
</protein>
<reference evidence="3 4" key="1">
    <citation type="submission" date="2023-05" db="EMBL/GenBank/DDBJ databases">
        <title>Draft genome of Paenibacillus sp. CCS26.</title>
        <authorList>
            <person name="Akita H."/>
            <person name="Shinto Y."/>
            <person name="Kimura Z."/>
        </authorList>
    </citation>
    <scope>NUCLEOTIDE SEQUENCE [LARGE SCALE GENOMIC DNA]</scope>
    <source>
        <strain evidence="3 4">CCS26</strain>
    </source>
</reference>
<dbReference type="InterPro" id="IPR036116">
    <property type="entry name" value="FN3_sf"/>
</dbReference>
<dbReference type="SMART" id="SM00060">
    <property type="entry name" value="FN3"/>
    <property type="match status" value="3"/>
</dbReference>
<comment type="caution">
    <text evidence="3">The sequence shown here is derived from an EMBL/GenBank/DDBJ whole genome shotgun (WGS) entry which is preliminary data.</text>
</comment>
<dbReference type="SUPFAM" id="SSF49265">
    <property type="entry name" value="Fibronectin type III"/>
    <property type="match status" value="2"/>
</dbReference>
<dbReference type="Gene3D" id="2.60.40.10">
    <property type="entry name" value="Immunoglobulins"/>
    <property type="match status" value="3"/>
</dbReference>
<keyword evidence="4" id="KW-1185">Reference proteome</keyword>
<accession>A0ABQ6NRI2</accession>
<feature type="domain" description="Fibronectin type-III" evidence="2">
    <location>
        <begin position="779"/>
        <end position="870"/>
    </location>
</feature>
<evidence type="ECO:0000259" key="2">
    <source>
        <dbReference type="PROSITE" id="PS50853"/>
    </source>
</evidence>